<reference evidence="1" key="1">
    <citation type="submission" date="2021-05" db="EMBL/GenBank/DDBJ databases">
        <title>A free-living protist that lacks canonical eukaryotic 1 DNA replication and segregation systems.</title>
        <authorList>
            <person name="Salas-Leiva D.E."/>
            <person name="Tromer E.C."/>
            <person name="Curtis B.A."/>
            <person name="Jerlstrom-Hultqvist J."/>
            <person name="Kolisko M."/>
            <person name="Yi Z."/>
            <person name="Salas-Leiva J.S."/>
            <person name="Gallot-Lavallee L."/>
            <person name="Kops G.J.P.L."/>
            <person name="Archibald J.M."/>
            <person name="Simpson A.G.B."/>
            <person name="Roger A.J."/>
        </authorList>
    </citation>
    <scope>NUCLEOTIDE SEQUENCE</scope>
    <source>
        <strain evidence="1">BICM</strain>
    </source>
</reference>
<evidence type="ECO:0000313" key="1">
    <source>
        <dbReference type="EMBL" id="KAG9397125.1"/>
    </source>
</evidence>
<dbReference type="SUPFAM" id="SSF48452">
    <property type="entry name" value="TPR-like"/>
    <property type="match status" value="1"/>
</dbReference>
<organism evidence="1 2">
    <name type="scientific">Carpediemonas membranifera</name>
    <dbReference type="NCBI Taxonomy" id="201153"/>
    <lineage>
        <taxon>Eukaryota</taxon>
        <taxon>Metamonada</taxon>
        <taxon>Carpediemonas-like organisms</taxon>
        <taxon>Carpediemonas</taxon>
    </lineage>
</organism>
<comment type="caution">
    <text evidence="1">The sequence shown here is derived from an EMBL/GenBank/DDBJ whole genome shotgun (WGS) entry which is preliminary data.</text>
</comment>
<keyword evidence="2" id="KW-1185">Reference proteome</keyword>
<name>A0A8J6B2Q7_9EUKA</name>
<protein>
    <submittedName>
        <fullName evidence="1">Uncharacterized protein</fullName>
    </submittedName>
</protein>
<proteinExistence type="predicted"/>
<dbReference type="Proteomes" id="UP000717585">
    <property type="component" value="Unassembled WGS sequence"/>
</dbReference>
<dbReference type="InterPro" id="IPR011990">
    <property type="entry name" value="TPR-like_helical_dom_sf"/>
</dbReference>
<gene>
    <name evidence="1" type="ORF">J8273_1033</name>
</gene>
<evidence type="ECO:0000313" key="2">
    <source>
        <dbReference type="Proteomes" id="UP000717585"/>
    </source>
</evidence>
<dbReference type="EMBL" id="JAHDYR010000003">
    <property type="protein sequence ID" value="KAG9397125.1"/>
    <property type="molecule type" value="Genomic_DNA"/>
</dbReference>
<dbReference type="AlphaFoldDB" id="A0A8J6B2Q7"/>
<accession>A0A8J6B2Q7</accession>
<dbReference type="Gene3D" id="1.25.40.10">
    <property type="entry name" value="Tetratricopeptide repeat domain"/>
    <property type="match status" value="1"/>
</dbReference>
<sequence length="526" mass="56758">MDNKAKGTANYKAKRFDLAISFYLKAAYDAKLRGDYLEVQRLYGNVSAAAFELGQLEYTIECCKAAVSYEPDDTPEDFKEKMRVRRASAEALLATPLPAPQLCQQSECDYSLSYPPAVVWAPGSTPGMQLQVAATMLFFSTQRPDMNVASVNTVGLGDLLLAAQQCYMPVLTEGTSIDAYTSLPPPKRKPLVVQWTLHTPDSGVAKAMAAILRLIRSRHAGQVGKDVIVSEYRETASMLHRISAGDIDDDLLATLRTAVDASVDGQDSSEVTKDDFMFNLNIGSNLVVQLISMSVADIRVTVTSSLPPHSAEFDFIYMTQPTLPLLLHWTPLLAVRAASRLVFPISSSASPYDIVSTVLTLPSGTAPSDVQAMSAAITGAVVDLTMTSSSHVVMAPLLPLSFPGDGEAADLGIDEPVIPSVDHSPKAQPILADPFAYQLRHGPHACRAWLQYLQAVFGEDPVLAQSVREISAKASARAVPMERPSPHQLISVFKKMDGGDAVRLALVRAVERRAVTKKAALSLING</sequence>
<dbReference type="OrthoDB" id="2423701at2759"/>